<dbReference type="InterPro" id="IPR039554">
    <property type="entry name" value="HigA2-like_HTH"/>
</dbReference>
<gene>
    <name evidence="2" type="ORF">ACFFGG_16170</name>
</gene>
<dbReference type="CDD" id="cd00093">
    <property type="entry name" value="HTH_XRE"/>
    <property type="match status" value="1"/>
</dbReference>
<dbReference type="RefSeq" id="WP_377484615.1">
    <property type="nucleotide sequence ID" value="NZ_JBHLTN010000035.1"/>
</dbReference>
<dbReference type="InterPro" id="IPR001387">
    <property type="entry name" value="Cro/C1-type_HTH"/>
</dbReference>
<keyword evidence="3" id="KW-1185">Reference proteome</keyword>
<comment type="caution">
    <text evidence="2">The sequence shown here is derived from an EMBL/GenBank/DDBJ whole genome shotgun (WGS) entry which is preliminary data.</text>
</comment>
<reference evidence="2 3" key="1">
    <citation type="submission" date="2024-09" db="EMBL/GenBank/DDBJ databases">
        <authorList>
            <person name="Sun Q."/>
            <person name="Mori K."/>
        </authorList>
    </citation>
    <scope>NUCLEOTIDE SEQUENCE [LARGE SCALE GENOMIC DNA]</scope>
    <source>
        <strain evidence="2 3">NCAIM B.02336</strain>
    </source>
</reference>
<evidence type="ECO:0000259" key="1">
    <source>
        <dbReference type="PROSITE" id="PS50943"/>
    </source>
</evidence>
<dbReference type="Pfam" id="PF13744">
    <property type="entry name" value="HTH_37"/>
    <property type="match status" value="1"/>
</dbReference>
<accession>A0ABV6PW74</accession>
<dbReference type="Proteomes" id="UP001589834">
    <property type="component" value="Unassembled WGS sequence"/>
</dbReference>
<dbReference type="InterPro" id="IPR010982">
    <property type="entry name" value="Lambda_DNA-bd_dom_sf"/>
</dbReference>
<protein>
    <submittedName>
        <fullName evidence="2">Helix-turn-helix domain-containing protein</fullName>
    </submittedName>
</protein>
<evidence type="ECO:0000313" key="2">
    <source>
        <dbReference type="EMBL" id="MFC0594089.1"/>
    </source>
</evidence>
<dbReference type="Gene3D" id="1.10.260.40">
    <property type="entry name" value="lambda repressor-like DNA-binding domains"/>
    <property type="match status" value="1"/>
</dbReference>
<dbReference type="EMBL" id="JBHLTN010000035">
    <property type="protein sequence ID" value="MFC0594089.1"/>
    <property type="molecule type" value="Genomic_DNA"/>
</dbReference>
<organism evidence="2 3">
    <name type="scientific">Ottowia pentelensis</name>
    <dbReference type="NCBI Taxonomy" id="511108"/>
    <lineage>
        <taxon>Bacteria</taxon>
        <taxon>Pseudomonadati</taxon>
        <taxon>Pseudomonadota</taxon>
        <taxon>Betaproteobacteria</taxon>
        <taxon>Burkholderiales</taxon>
        <taxon>Comamonadaceae</taxon>
        <taxon>Ottowia</taxon>
    </lineage>
</organism>
<name>A0ABV6PW74_9BURK</name>
<dbReference type="SMART" id="SM00530">
    <property type="entry name" value="HTH_XRE"/>
    <property type="match status" value="1"/>
</dbReference>
<feature type="domain" description="HTH cro/C1-type" evidence="1">
    <location>
        <begin position="34"/>
        <end position="90"/>
    </location>
</feature>
<dbReference type="SUPFAM" id="SSF47413">
    <property type="entry name" value="lambda repressor-like DNA-binding domains"/>
    <property type="match status" value="1"/>
</dbReference>
<sequence length="111" mass="12180">MTDRRRFASVWDAIENTPQEAASMRARSELMMNLAETIREQGMTQAQAAELFGVTQPRVSDLMRGKVNLFSLDTLIDMAATAGMGPVVKVSKPKVPKRQTARRAKVAVACA</sequence>
<proteinExistence type="predicted"/>
<evidence type="ECO:0000313" key="3">
    <source>
        <dbReference type="Proteomes" id="UP001589834"/>
    </source>
</evidence>
<dbReference type="PROSITE" id="PS50943">
    <property type="entry name" value="HTH_CROC1"/>
    <property type="match status" value="1"/>
</dbReference>